<keyword evidence="2" id="KW-0472">Membrane</keyword>
<dbReference type="Pfam" id="PF03125">
    <property type="entry name" value="Sre"/>
    <property type="match status" value="1"/>
</dbReference>
<proteinExistence type="inferred from homology"/>
<sequence>MPSSPSDIVLLFAHIFFSFELISDLTALVIACLNLAIIVPTKLLHANLKSILITQSVLFVLYLVARSLMLVQKFFSKDIFAQGKMILQSISLIERHNRRKYCDQIENATGNTYNIGRRLNVLDNVRSAKQLSPTFLCLFISNFCLSVVYIAMACNAFPEAYQISLAFAVASWVDAMLGAATELTIMTHHPVLNKRLANHLKIIFHLKFRRVNAAQQITAETALDCGENVMDMHFKMLQESWNK</sequence>
<keyword evidence="4" id="KW-1185">Reference proteome</keyword>
<accession>A0ABD2HYK1</accession>
<evidence type="ECO:0000313" key="3">
    <source>
        <dbReference type="EMBL" id="KAL3070565.1"/>
    </source>
</evidence>
<evidence type="ECO:0000313" key="4">
    <source>
        <dbReference type="Proteomes" id="UP001620626"/>
    </source>
</evidence>
<feature type="transmembrane region" description="Helical" evidence="2">
    <location>
        <begin position="51"/>
        <end position="71"/>
    </location>
</feature>
<dbReference type="EMBL" id="JBICBT010001381">
    <property type="protein sequence ID" value="KAL3070565.1"/>
    <property type="molecule type" value="Genomic_DNA"/>
</dbReference>
<evidence type="ECO:0000256" key="1">
    <source>
        <dbReference type="ARBA" id="ARBA00006803"/>
    </source>
</evidence>
<keyword evidence="2" id="KW-1133">Transmembrane helix</keyword>
<protein>
    <recommendedName>
        <fullName evidence="5">ABC transmembrane type-1 domain-containing protein</fullName>
    </recommendedName>
</protein>
<dbReference type="Proteomes" id="UP001620626">
    <property type="component" value="Unassembled WGS sequence"/>
</dbReference>
<dbReference type="InterPro" id="IPR004151">
    <property type="entry name" value="7TM_GPCR_serpentine_rcpt_Sre"/>
</dbReference>
<name>A0ABD2HYK1_9BILA</name>
<evidence type="ECO:0008006" key="5">
    <source>
        <dbReference type="Google" id="ProtNLM"/>
    </source>
</evidence>
<feature type="transmembrane region" description="Helical" evidence="2">
    <location>
        <begin position="135"/>
        <end position="158"/>
    </location>
</feature>
<organism evidence="3 4">
    <name type="scientific">Heterodera trifolii</name>
    <dbReference type="NCBI Taxonomy" id="157864"/>
    <lineage>
        <taxon>Eukaryota</taxon>
        <taxon>Metazoa</taxon>
        <taxon>Ecdysozoa</taxon>
        <taxon>Nematoda</taxon>
        <taxon>Chromadorea</taxon>
        <taxon>Rhabditida</taxon>
        <taxon>Tylenchina</taxon>
        <taxon>Tylenchomorpha</taxon>
        <taxon>Tylenchoidea</taxon>
        <taxon>Heteroderidae</taxon>
        <taxon>Heteroderinae</taxon>
        <taxon>Heterodera</taxon>
    </lineage>
</organism>
<comment type="similarity">
    <text evidence="1">Belongs to the nematode receptor-like protein sre family.</text>
</comment>
<reference evidence="3 4" key="1">
    <citation type="submission" date="2024-10" db="EMBL/GenBank/DDBJ databases">
        <authorList>
            <person name="Kim D."/>
        </authorList>
    </citation>
    <scope>NUCLEOTIDE SEQUENCE [LARGE SCALE GENOMIC DNA]</scope>
    <source>
        <strain evidence="3">BH-2024</strain>
    </source>
</reference>
<keyword evidence="2" id="KW-0812">Transmembrane</keyword>
<feature type="transmembrane region" description="Helical" evidence="2">
    <location>
        <begin position="12"/>
        <end position="39"/>
    </location>
</feature>
<evidence type="ECO:0000256" key="2">
    <source>
        <dbReference type="SAM" id="Phobius"/>
    </source>
</evidence>
<comment type="caution">
    <text evidence="3">The sequence shown here is derived from an EMBL/GenBank/DDBJ whole genome shotgun (WGS) entry which is preliminary data.</text>
</comment>
<dbReference type="AlphaFoldDB" id="A0ABD2HYK1"/>
<feature type="transmembrane region" description="Helical" evidence="2">
    <location>
        <begin position="164"/>
        <end position="185"/>
    </location>
</feature>
<gene>
    <name evidence="3" type="ORF">niasHT_032355</name>
</gene>